<dbReference type="EMBL" id="SHKL01000001">
    <property type="protein sequence ID" value="RZT87764.1"/>
    <property type="molecule type" value="Genomic_DNA"/>
</dbReference>
<comment type="caution">
    <text evidence="2">The sequence shown here is derived from an EMBL/GenBank/DDBJ whole genome shotgun (WGS) entry which is preliminary data.</text>
</comment>
<reference evidence="2 3" key="1">
    <citation type="submission" date="2019-02" db="EMBL/GenBank/DDBJ databases">
        <title>Sequencing the genomes of 1000 actinobacteria strains.</title>
        <authorList>
            <person name="Klenk H.-P."/>
        </authorList>
    </citation>
    <scope>NUCLEOTIDE SEQUENCE [LARGE SCALE GENOMIC DNA]</scope>
    <source>
        <strain evidence="2 3">DSM 45779</strain>
    </source>
</reference>
<evidence type="ECO:0000313" key="3">
    <source>
        <dbReference type="Proteomes" id="UP000291591"/>
    </source>
</evidence>
<dbReference type="GO" id="GO:0004497">
    <property type="term" value="F:monooxygenase activity"/>
    <property type="evidence" value="ECO:0007669"/>
    <property type="project" value="UniProtKB-KW"/>
</dbReference>
<dbReference type="SUPFAM" id="SSF54909">
    <property type="entry name" value="Dimeric alpha+beta barrel"/>
    <property type="match status" value="1"/>
</dbReference>
<dbReference type="Gene3D" id="3.30.70.100">
    <property type="match status" value="1"/>
</dbReference>
<sequence length="107" mass="12038">MIFVSIRADIRPEKREDWLAGVVRYSNEVRSEPGNLTFSCYESVERANEFAILASYADDDAGAAHVASEHAQWFFGWLPSVVVEVPKIVYQELPGDGWSPMGEVKMD</sequence>
<keyword evidence="2" id="KW-0560">Oxidoreductase</keyword>
<evidence type="ECO:0000313" key="2">
    <source>
        <dbReference type="EMBL" id="RZT87764.1"/>
    </source>
</evidence>
<proteinExistence type="predicted"/>
<protein>
    <submittedName>
        <fullName evidence="2">Quinol monooxygenase YgiN</fullName>
    </submittedName>
</protein>
<feature type="domain" description="ABM" evidence="1">
    <location>
        <begin position="2"/>
        <end position="90"/>
    </location>
</feature>
<name>A0A4Q7V2Q4_PSEST</name>
<dbReference type="InterPro" id="IPR011008">
    <property type="entry name" value="Dimeric_a/b-barrel"/>
</dbReference>
<evidence type="ECO:0000259" key="1">
    <source>
        <dbReference type="PROSITE" id="PS51725"/>
    </source>
</evidence>
<keyword evidence="2" id="KW-0503">Monooxygenase</keyword>
<dbReference type="InterPro" id="IPR007138">
    <property type="entry name" value="ABM_dom"/>
</dbReference>
<dbReference type="AlphaFoldDB" id="A0A4Q7V2Q4"/>
<dbReference type="Proteomes" id="UP000291591">
    <property type="component" value="Unassembled WGS sequence"/>
</dbReference>
<dbReference type="RefSeq" id="WP_130291867.1">
    <property type="nucleotide sequence ID" value="NZ_SHKL01000001.1"/>
</dbReference>
<organism evidence="2 3">
    <name type="scientific">Pseudonocardia sediminis</name>
    <dbReference type="NCBI Taxonomy" id="1397368"/>
    <lineage>
        <taxon>Bacteria</taxon>
        <taxon>Bacillati</taxon>
        <taxon>Actinomycetota</taxon>
        <taxon>Actinomycetes</taxon>
        <taxon>Pseudonocardiales</taxon>
        <taxon>Pseudonocardiaceae</taxon>
        <taxon>Pseudonocardia</taxon>
    </lineage>
</organism>
<dbReference type="PROSITE" id="PS51725">
    <property type="entry name" value="ABM"/>
    <property type="match status" value="1"/>
</dbReference>
<keyword evidence="3" id="KW-1185">Reference proteome</keyword>
<dbReference type="Pfam" id="PF03992">
    <property type="entry name" value="ABM"/>
    <property type="match status" value="1"/>
</dbReference>
<dbReference type="OrthoDB" id="8452260at2"/>
<gene>
    <name evidence="2" type="ORF">EV383_4690</name>
</gene>
<accession>A0A4Q7V2Q4</accession>